<accession>A0A0G0WWU5</accession>
<evidence type="ECO:0000313" key="2">
    <source>
        <dbReference type="Proteomes" id="UP000034163"/>
    </source>
</evidence>
<gene>
    <name evidence="1" type="ORF">UU72_C0005G0007</name>
</gene>
<reference evidence="1 2" key="1">
    <citation type="journal article" date="2015" name="Nature">
        <title>rRNA introns, odd ribosomes, and small enigmatic genomes across a large radiation of phyla.</title>
        <authorList>
            <person name="Brown C.T."/>
            <person name="Hug L.A."/>
            <person name="Thomas B.C."/>
            <person name="Sharon I."/>
            <person name="Castelle C.J."/>
            <person name="Singh A."/>
            <person name="Wilkins M.J."/>
            <person name="Williams K.H."/>
            <person name="Banfield J.F."/>
        </authorList>
    </citation>
    <scope>NUCLEOTIDE SEQUENCE [LARGE SCALE GENOMIC DNA]</scope>
</reference>
<sequence>MLLKILKSLISGATSRGRYSVSPPTQENIAKDWDSINNLLKLKGPSQLRQALITADKSLDNALKDIIPGETMGERLKNAKDRFDPIMYNKIWEAHKVRNMTVHESGYEPPHFVLTDAVENLRKALVSLGVRV</sequence>
<dbReference type="Proteomes" id="UP000034163">
    <property type="component" value="Unassembled WGS sequence"/>
</dbReference>
<organism evidence="1 2">
    <name type="scientific">candidate division WWE3 bacterium GW2011_GWB1_41_6</name>
    <dbReference type="NCBI Taxonomy" id="1619112"/>
    <lineage>
        <taxon>Bacteria</taxon>
        <taxon>Katanobacteria</taxon>
    </lineage>
</organism>
<name>A0A0G0WWU5_UNCKA</name>
<comment type="caution">
    <text evidence="1">The sequence shown here is derived from an EMBL/GenBank/DDBJ whole genome shotgun (WGS) entry which is preliminary data.</text>
</comment>
<dbReference type="EMBL" id="LCBS01000005">
    <property type="protein sequence ID" value="KKS17200.1"/>
    <property type="molecule type" value="Genomic_DNA"/>
</dbReference>
<dbReference type="AlphaFoldDB" id="A0A0G0WWU5"/>
<proteinExistence type="predicted"/>
<evidence type="ECO:0000313" key="1">
    <source>
        <dbReference type="EMBL" id="KKS17200.1"/>
    </source>
</evidence>
<protein>
    <recommendedName>
        <fullName evidence="3">DUF4145 domain-containing protein</fullName>
    </recommendedName>
</protein>
<evidence type="ECO:0008006" key="3">
    <source>
        <dbReference type="Google" id="ProtNLM"/>
    </source>
</evidence>